<geneLocation type="plasmid" evidence="9">
    <name>pnp7-1</name>
</geneLocation>
<feature type="transmembrane region" description="Helical" evidence="6">
    <location>
        <begin position="160"/>
        <end position="181"/>
    </location>
</feature>
<evidence type="ECO:0000259" key="7">
    <source>
        <dbReference type="Pfam" id="PF00892"/>
    </source>
</evidence>
<gene>
    <name evidence="8" type="ORF">NP7_09445</name>
</gene>
<evidence type="ECO:0000256" key="5">
    <source>
        <dbReference type="ARBA" id="ARBA00023136"/>
    </source>
</evidence>
<comment type="subcellular location">
    <subcellularLocation>
        <location evidence="1">Membrane</location>
        <topology evidence="1">Multi-pass membrane protein</topology>
    </subcellularLocation>
</comment>
<dbReference type="InterPro" id="IPR037185">
    <property type="entry name" value="EmrE-like"/>
</dbReference>
<evidence type="ECO:0000256" key="1">
    <source>
        <dbReference type="ARBA" id="ARBA00004141"/>
    </source>
</evidence>
<dbReference type="GO" id="GO:0016020">
    <property type="term" value="C:membrane"/>
    <property type="evidence" value="ECO:0007669"/>
    <property type="project" value="UniProtKB-SubCell"/>
</dbReference>
<dbReference type="Proteomes" id="UP000229340">
    <property type="component" value="Plasmid pNP7-1"/>
</dbReference>
<dbReference type="PANTHER" id="PTHR32322">
    <property type="entry name" value="INNER MEMBRANE TRANSPORTER"/>
    <property type="match status" value="1"/>
</dbReference>
<feature type="domain" description="EamA" evidence="7">
    <location>
        <begin position="163"/>
        <end position="292"/>
    </location>
</feature>
<keyword evidence="4 6" id="KW-1133">Transmembrane helix</keyword>
<dbReference type="EMBL" id="CP024444">
    <property type="protein sequence ID" value="ATR79585.1"/>
    <property type="molecule type" value="Genomic_DNA"/>
</dbReference>
<comment type="similarity">
    <text evidence="2">Belongs to the EamA transporter family.</text>
</comment>
<sequence>MFGGDLNKLTATLITVGFPLLFLLIWSGGALFSKLGLQYANTWSFLFLRAALALVLLFVLFGRKVKYKNMGLQTHAIEKSELYRIIISGLLLQVFYLIFYFSAIQTQLSLGIIILILGIQPIVTKLMASAVLNKIDIILLVMCFIGLGIATLGYHNIEQINLIGIVLAIFALLSITFGTVIQARITTEPVLTLLIQTISALGIFAVLTAVNGFVFSFNVYSLAALIWMGAIVSVGAFLLLTLMLRFRSAEKVSTLFFLLPLITMLFESVFFHTKLNGLTIAGDILVCVSLFLYQFKPFSAKK</sequence>
<keyword evidence="3 6" id="KW-0812">Transmembrane</keyword>
<feature type="transmembrane region" description="Helical" evidence="6">
    <location>
        <begin position="12"/>
        <end position="31"/>
    </location>
</feature>
<dbReference type="AlphaFoldDB" id="A0A2D2LX29"/>
<dbReference type="PANTHER" id="PTHR32322:SF2">
    <property type="entry name" value="EAMA DOMAIN-CONTAINING PROTEIN"/>
    <property type="match status" value="1"/>
</dbReference>
<protein>
    <submittedName>
        <fullName evidence="8">EamA/RhaT family transporter</fullName>
    </submittedName>
</protein>
<feature type="transmembrane region" description="Helical" evidence="6">
    <location>
        <begin position="252"/>
        <end position="271"/>
    </location>
</feature>
<feature type="transmembrane region" description="Helical" evidence="6">
    <location>
        <begin position="193"/>
        <end position="214"/>
    </location>
</feature>
<feature type="transmembrane region" description="Helical" evidence="6">
    <location>
        <begin position="82"/>
        <end position="102"/>
    </location>
</feature>
<accession>A0A2D2LX29</accession>
<organism evidence="8 9">
    <name type="scientific">Faucicola osloensis</name>
    <name type="common">Moraxella osloensis</name>
    <dbReference type="NCBI Taxonomy" id="34062"/>
    <lineage>
        <taxon>Bacteria</taxon>
        <taxon>Pseudomonadati</taxon>
        <taxon>Pseudomonadota</taxon>
        <taxon>Gammaproteobacteria</taxon>
        <taxon>Moraxellales</taxon>
        <taxon>Moraxellaceae</taxon>
        <taxon>Faucicola</taxon>
    </lineage>
</organism>
<feature type="transmembrane region" description="Helical" evidence="6">
    <location>
        <begin position="43"/>
        <end position="61"/>
    </location>
</feature>
<evidence type="ECO:0000256" key="4">
    <source>
        <dbReference type="ARBA" id="ARBA00022989"/>
    </source>
</evidence>
<evidence type="ECO:0000256" key="3">
    <source>
        <dbReference type="ARBA" id="ARBA00022692"/>
    </source>
</evidence>
<reference evidence="9" key="1">
    <citation type="submission" date="2017-10" db="EMBL/GenBank/DDBJ databases">
        <title>Complete genome sequence of Moraxella osloensis NP7 isolated from human skin.</title>
        <authorList>
            <person name="Lee K."/>
            <person name="Lim J.Y."/>
            <person name="Hwang I."/>
        </authorList>
    </citation>
    <scope>NUCLEOTIDE SEQUENCE [LARGE SCALE GENOMIC DNA]</scope>
    <source>
        <strain evidence="9">NP7</strain>
        <plasmid evidence="9">pnp7-1</plasmid>
    </source>
</reference>
<dbReference type="SUPFAM" id="SSF103481">
    <property type="entry name" value="Multidrug resistance efflux transporter EmrE"/>
    <property type="match status" value="1"/>
</dbReference>
<feature type="transmembrane region" description="Helical" evidence="6">
    <location>
        <begin position="108"/>
        <end position="128"/>
    </location>
</feature>
<evidence type="ECO:0000256" key="2">
    <source>
        <dbReference type="ARBA" id="ARBA00007362"/>
    </source>
</evidence>
<name>A0A2D2LX29_FAUOS</name>
<keyword evidence="8" id="KW-0614">Plasmid</keyword>
<keyword evidence="5 6" id="KW-0472">Membrane</keyword>
<evidence type="ECO:0000313" key="8">
    <source>
        <dbReference type="EMBL" id="ATR79585.1"/>
    </source>
</evidence>
<proteinExistence type="inferred from homology"/>
<evidence type="ECO:0000313" key="9">
    <source>
        <dbReference type="Proteomes" id="UP000229340"/>
    </source>
</evidence>
<feature type="transmembrane region" description="Helical" evidence="6">
    <location>
        <begin position="220"/>
        <end position="240"/>
    </location>
</feature>
<dbReference type="InterPro" id="IPR000620">
    <property type="entry name" value="EamA_dom"/>
</dbReference>
<feature type="transmembrane region" description="Helical" evidence="6">
    <location>
        <begin position="277"/>
        <end position="295"/>
    </location>
</feature>
<dbReference type="InterPro" id="IPR050638">
    <property type="entry name" value="AA-Vitamin_Transporters"/>
</dbReference>
<dbReference type="Pfam" id="PF00892">
    <property type="entry name" value="EamA"/>
    <property type="match status" value="1"/>
</dbReference>
<evidence type="ECO:0000256" key="6">
    <source>
        <dbReference type="SAM" id="Phobius"/>
    </source>
</evidence>
<feature type="transmembrane region" description="Helical" evidence="6">
    <location>
        <begin position="135"/>
        <end position="154"/>
    </location>
</feature>